<dbReference type="SUPFAM" id="SSF53383">
    <property type="entry name" value="PLP-dependent transferases"/>
    <property type="match status" value="1"/>
</dbReference>
<protein>
    <submittedName>
        <fullName evidence="5">dTDP-4-amino-4,6-dideoxygalactose transaminase</fullName>
    </submittedName>
</protein>
<dbReference type="InterPro" id="IPR000653">
    <property type="entry name" value="DegT/StrS_aminotransferase"/>
</dbReference>
<dbReference type="PANTHER" id="PTHR30244:SF34">
    <property type="entry name" value="DTDP-4-AMINO-4,6-DIDEOXYGALACTOSE TRANSAMINASE"/>
    <property type="match status" value="1"/>
</dbReference>
<evidence type="ECO:0000256" key="1">
    <source>
        <dbReference type="ARBA" id="ARBA00037999"/>
    </source>
</evidence>
<dbReference type="Gene3D" id="3.90.1150.10">
    <property type="entry name" value="Aspartate Aminotransferase, domain 1"/>
    <property type="match status" value="1"/>
</dbReference>
<dbReference type="InterPro" id="IPR015422">
    <property type="entry name" value="PyrdxlP-dep_Trfase_small"/>
</dbReference>
<evidence type="ECO:0000313" key="6">
    <source>
        <dbReference type="Proteomes" id="UP000580856"/>
    </source>
</evidence>
<evidence type="ECO:0000256" key="2">
    <source>
        <dbReference type="PIRSR" id="PIRSR000390-1"/>
    </source>
</evidence>
<dbReference type="CDD" id="cd00616">
    <property type="entry name" value="AHBA_syn"/>
    <property type="match status" value="1"/>
</dbReference>
<dbReference type="PANTHER" id="PTHR30244">
    <property type="entry name" value="TRANSAMINASE"/>
    <property type="match status" value="1"/>
</dbReference>
<feature type="modified residue" description="N6-(pyridoxal phosphate)lysine" evidence="3">
    <location>
        <position position="188"/>
    </location>
</feature>
<name>A0A846QKN3_9BACT</name>
<evidence type="ECO:0000256" key="3">
    <source>
        <dbReference type="PIRSR" id="PIRSR000390-2"/>
    </source>
</evidence>
<dbReference type="InterPro" id="IPR015424">
    <property type="entry name" value="PyrdxlP-dep_Trfase"/>
</dbReference>
<dbReference type="Proteomes" id="UP000580856">
    <property type="component" value="Unassembled WGS sequence"/>
</dbReference>
<organism evidence="5 6">
    <name type="scientific">Desulfobaculum xiamenense</name>
    <dbReference type="NCBI Taxonomy" id="995050"/>
    <lineage>
        <taxon>Bacteria</taxon>
        <taxon>Pseudomonadati</taxon>
        <taxon>Thermodesulfobacteriota</taxon>
        <taxon>Desulfovibrionia</taxon>
        <taxon>Desulfovibrionales</taxon>
        <taxon>Desulfovibrionaceae</taxon>
        <taxon>Desulfobaculum</taxon>
    </lineage>
</organism>
<dbReference type="GO" id="GO:0000271">
    <property type="term" value="P:polysaccharide biosynthetic process"/>
    <property type="evidence" value="ECO:0007669"/>
    <property type="project" value="TreeGrafter"/>
</dbReference>
<gene>
    <name evidence="5" type="ORF">GGQ74_003217</name>
</gene>
<keyword evidence="3 4" id="KW-0663">Pyridoxal phosphate</keyword>
<dbReference type="RefSeq" id="WP_167942596.1">
    <property type="nucleotide sequence ID" value="NZ_JAATJA010000006.1"/>
</dbReference>
<feature type="active site" description="Proton acceptor" evidence="2">
    <location>
        <position position="188"/>
    </location>
</feature>
<proteinExistence type="inferred from homology"/>
<dbReference type="PIRSF" id="PIRSF000390">
    <property type="entry name" value="PLP_StrS"/>
    <property type="match status" value="1"/>
</dbReference>
<dbReference type="InterPro" id="IPR015421">
    <property type="entry name" value="PyrdxlP-dep_Trfase_major"/>
</dbReference>
<sequence>MRKPKGNGDRIPLARPCVTAAVRERVLAVLDSGQLTEGPVTAELESQWAAFTGATHAVAATSCTTGLELVLRTLGVGPGDEVLVPDFTYPATALAVLNVGADVVLVDVDPRTMLVDYRAMEEAAGPNVRVAVPVSIFGNPLDYGQLAHLSNRGITIVEDAACALGATFGGRRVGSLADVSVFSMHPRKTVTTGEGGMITTSDGELAERLRSCKHFGMVADADSPTGMCFSCEGTNLKLSDVLAAIGVAQMERIDAILAERAALAAGYVALLADAPGVTLPEITPGGTHGWQSFCVFVERRDEIMARMRRHNIEAQIGTYALHMQPVFRDNPRCRLHGTMEGGRRVFSRCLALPLFVGMTAAQQRRVVDELLAAMGVTGRNDAATA</sequence>
<dbReference type="GO" id="GO:0030170">
    <property type="term" value="F:pyridoxal phosphate binding"/>
    <property type="evidence" value="ECO:0007669"/>
    <property type="project" value="TreeGrafter"/>
</dbReference>
<comment type="similarity">
    <text evidence="1 4">Belongs to the DegT/DnrJ/EryC1 family.</text>
</comment>
<dbReference type="GO" id="GO:0008483">
    <property type="term" value="F:transaminase activity"/>
    <property type="evidence" value="ECO:0007669"/>
    <property type="project" value="TreeGrafter"/>
</dbReference>
<dbReference type="Gene3D" id="3.40.640.10">
    <property type="entry name" value="Type I PLP-dependent aspartate aminotransferase-like (Major domain)"/>
    <property type="match status" value="1"/>
</dbReference>
<dbReference type="Pfam" id="PF01041">
    <property type="entry name" value="DegT_DnrJ_EryC1"/>
    <property type="match status" value="1"/>
</dbReference>
<comment type="caution">
    <text evidence="5">The sequence shown here is derived from an EMBL/GenBank/DDBJ whole genome shotgun (WGS) entry which is preliminary data.</text>
</comment>
<reference evidence="5 6" key="1">
    <citation type="submission" date="2020-03" db="EMBL/GenBank/DDBJ databases">
        <title>Genomic Encyclopedia of Type Strains, Phase IV (KMG-IV): sequencing the most valuable type-strain genomes for metagenomic binning, comparative biology and taxonomic classification.</title>
        <authorList>
            <person name="Goeker M."/>
        </authorList>
    </citation>
    <scope>NUCLEOTIDE SEQUENCE [LARGE SCALE GENOMIC DNA]</scope>
    <source>
        <strain evidence="5 6">DSM 24233</strain>
    </source>
</reference>
<keyword evidence="6" id="KW-1185">Reference proteome</keyword>
<evidence type="ECO:0000256" key="4">
    <source>
        <dbReference type="RuleBase" id="RU004508"/>
    </source>
</evidence>
<accession>A0A846QKN3</accession>
<dbReference type="AlphaFoldDB" id="A0A846QKN3"/>
<evidence type="ECO:0000313" key="5">
    <source>
        <dbReference type="EMBL" id="NJB69506.1"/>
    </source>
</evidence>
<dbReference type="EMBL" id="JAATJA010000006">
    <property type="protein sequence ID" value="NJB69506.1"/>
    <property type="molecule type" value="Genomic_DNA"/>
</dbReference>